<evidence type="ECO:0000259" key="1">
    <source>
        <dbReference type="PROSITE" id="PS50022"/>
    </source>
</evidence>
<dbReference type="InterPro" id="IPR008979">
    <property type="entry name" value="Galactose-bd-like_sf"/>
</dbReference>
<dbReference type="InterPro" id="IPR000421">
    <property type="entry name" value="FA58C"/>
</dbReference>
<organism evidence="2 3">
    <name type="scientific">Sphingobium phage Lacusarx</name>
    <dbReference type="NCBI Taxonomy" id="1980139"/>
    <lineage>
        <taxon>Viruses</taxon>
        <taxon>Duplodnaviria</taxon>
        <taxon>Heunggongvirae</taxon>
        <taxon>Uroviricota</taxon>
        <taxon>Caudoviricetes</taxon>
        <taxon>Lacusarxvirus</taxon>
        <taxon>Lacusarxvirus lacusarx</taxon>
    </lineage>
</organism>
<proteinExistence type="predicted"/>
<feature type="domain" description="F5/8 type C" evidence="1">
    <location>
        <begin position="613"/>
        <end position="735"/>
    </location>
</feature>
<sequence length="735" mass="80052">MIPGIIASFKRFAEVGEELVSARYWRLYMDEGRGSNNNYVTLTSVDFLDSSGQRIAPSGGTAFASSIYSAAENADKAFDGLSNTVWTTTTTSPAYPHYVGYDFGAGNVMEVAGISVANRVNYTLGIPLHSWLQWSNDGIEWTNYIELYWGPKDSWGLQARTALSSGVILGPSEATKWRIAFPVISPAGNQNAVGMSELIMRAAPGGARILPIDYYCSQYDTPAANAFDANNGTQWTTADGIAKPTGGHFLIVTLAEPAAIKQLEMMARQDNYYNEWPTTVVVSYFDGFKWVEYWRRDDNTVPPTNGLSRVITMPGVDTGRSKWRFRVNTTQGNGSWVTIPELELRDAYGGADLTKPNGALDSSDPYGTSLKNLINDTTASYQSGRSTYNGPIYFDYDFGRDVTIREVKISGSSTAGDNPATGDVLYYNNETAQWVIAWSFVSGTWASGEVKLLRDGHRYWRVRCTNDQTFFALTQLQMRTRAGEDVAPLGTLSASSTYGDPYLPAYAVNGKSWQFWSTGGGQGNRGWLAVDFGPGVYYDITSILMSNQSLDRYPLAFSVEWSDDGSTWTTAWTGTMADQANGYVVSSASGTVVSAGGQQFRVRADALPPGGYTEFSEMLFYDQYGRGIIFSTASASSNFSGYIPARLFDGTPATQWATATNSEANAWVGFSAADDRDLTISAVQLTAGPGSEYTRSPSAFSIQKSIDGGASWTTLWSVSTTAWTSGGQVRTFSKP</sequence>
<name>A0A1W6DWZ6_9CAUD</name>
<dbReference type="Gene3D" id="2.60.120.260">
    <property type="entry name" value="Galactose-binding domain-like"/>
    <property type="match status" value="4"/>
</dbReference>
<dbReference type="Pfam" id="PF00754">
    <property type="entry name" value="F5_F8_type_C"/>
    <property type="match status" value="3"/>
</dbReference>
<evidence type="ECO:0000313" key="3">
    <source>
        <dbReference type="Proteomes" id="UP000223906"/>
    </source>
</evidence>
<dbReference type="EMBL" id="KY629563">
    <property type="protein sequence ID" value="ARK07425.1"/>
    <property type="molecule type" value="Genomic_DNA"/>
</dbReference>
<gene>
    <name evidence="2" type="ORF">LAV_00025</name>
</gene>
<reference evidence="2 3" key="1">
    <citation type="submission" date="2017-02" db="EMBL/GenBank/DDBJ databases">
        <title>The first characterized phage against a member of the ecologically important #sphingomonads reveals high dissimilarity against all other known phages.</title>
        <authorList>
            <person name="Nielsen T.K."/>
            <person name="Carstens A.B."/>
            <person name="Kot W."/>
            <person name="Lametsch R."/>
            <person name="Neve H."/>
            <person name="Hansen L.H."/>
        </authorList>
    </citation>
    <scope>NUCLEOTIDE SEQUENCE [LARGE SCALE GENOMIC DNA]</scope>
</reference>
<feature type="domain" description="F5/8 type C" evidence="1">
    <location>
        <begin position="471"/>
        <end position="570"/>
    </location>
</feature>
<evidence type="ECO:0000313" key="2">
    <source>
        <dbReference type="EMBL" id="ARK07425.1"/>
    </source>
</evidence>
<keyword evidence="3" id="KW-1185">Reference proteome</keyword>
<dbReference type="PROSITE" id="PS50022">
    <property type="entry name" value="FA58C_3"/>
    <property type="match status" value="2"/>
</dbReference>
<accession>A0A1W6DWZ6</accession>
<dbReference type="Proteomes" id="UP000223906">
    <property type="component" value="Segment"/>
</dbReference>
<dbReference type="SUPFAM" id="SSF49785">
    <property type="entry name" value="Galactose-binding domain-like"/>
    <property type="match status" value="4"/>
</dbReference>
<protein>
    <submittedName>
        <fullName evidence="2">F5/8 type C domain protein</fullName>
    </submittedName>
</protein>